<dbReference type="KEGG" id="hhw:NCTC503_00516"/>
<dbReference type="RefSeq" id="WP_138209299.1">
    <property type="nucleotide sequence ID" value="NZ_CBCRUQ010000009.1"/>
</dbReference>
<accession>A0A4U9QZM6</accession>
<proteinExistence type="predicted"/>
<evidence type="ECO:0000313" key="2">
    <source>
        <dbReference type="Proteomes" id="UP000308489"/>
    </source>
</evidence>
<keyword evidence="2" id="KW-1185">Reference proteome</keyword>
<dbReference type="Proteomes" id="UP000308489">
    <property type="component" value="Chromosome 1"/>
</dbReference>
<dbReference type="EMBL" id="LR590481">
    <property type="protein sequence ID" value="VTQ84302.1"/>
    <property type="molecule type" value="Genomic_DNA"/>
</dbReference>
<reference evidence="1 2" key="1">
    <citation type="submission" date="2019-05" db="EMBL/GenBank/DDBJ databases">
        <authorList>
            <consortium name="Pathogen Informatics"/>
        </authorList>
    </citation>
    <scope>NUCLEOTIDE SEQUENCE [LARGE SCALE GENOMIC DNA]</scope>
    <source>
        <strain evidence="1 2">NCTC503</strain>
    </source>
</reference>
<gene>
    <name evidence="1" type="ORF">NCTC503_00516</name>
</gene>
<protein>
    <submittedName>
        <fullName evidence="1">Uncharacterized protein</fullName>
    </submittedName>
</protein>
<dbReference type="AlphaFoldDB" id="A0A4U9QZM6"/>
<organism evidence="1 2">
    <name type="scientific">Hathewaya histolytica</name>
    <name type="common">Clostridium histolyticum</name>
    <dbReference type="NCBI Taxonomy" id="1498"/>
    <lineage>
        <taxon>Bacteria</taxon>
        <taxon>Bacillati</taxon>
        <taxon>Bacillota</taxon>
        <taxon>Clostridia</taxon>
        <taxon>Eubacteriales</taxon>
        <taxon>Clostridiaceae</taxon>
        <taxon>Hathewaya</taxon>
    </lineage>
</organism>
<sequence>MLRCSNRISRCRCIAALPTGGTSSIVGVGIAEVAISMVMAVVAEAGAIHSQHLLGEDMENLRNAKRNKGTGKSIDIKNLVL</sequence>
<name>A0A4U9QZM6_HATHI</name>
<evidence type="ECO:0000313" key="1">
    <source>
        <dbReference type="EMBL" id="VTQ84302.1"/>
    </source>
</evidence>